<feature type="transmembrane region" description="Helical" evidence="17">
    <location>
        <begin position="521"/>
        <end position="539"/>
    </location>
</feature>
<evidence type="ECO:0000256" key="10">
    <source>
        <dbReference type="ARBA" id="ARBA00023180"/>
    </source>
</evidence>
<keyword evidence="7" id="KW-0406">Ion transport</keyword>
<dbReference type="SUPFAM" id="SSF81324">
    <property type="entry name" value="Voltage-gated potassium channels"/>
    <property type="match status" value="1"/>
</dbReference>
<protein>
    <submittedName>
        <fullName evidence="22">Uncharacterized protein LOC117148723</fullName>
    </submittedName>
</protein>
<dbReference type="GO" id="GO:0005886">
    <property type="term" value="C:plasma membrane"/>
    <property type="evidence" value="ECO:0007669"/>
    <property type="project" value="UniProtKB-SubCell"/>
</dbReference>
<feature type="transmembrane region" description="Helical" evidence="17">
    <location>
        <begin position="593"/>
        <end position="616"/>
    </location>
</feature>
<comment type="subcellular location">
    <subcellularLocation>
        <location evidence="1">Cell membrane</location>
        <topology evidence="1">Multi-pass membrane protein</topology>
    </subcellularLocation>
</comment>
<keyword evidence="11" id="KW-1071">Ligand-gated ion channel</keyword>
<keyword evidence="6 17" id="KW-1133">Transmembrane helix</keyword>
<feature type="site" description="Crucial to convey clamshell closure to channel opening" evidence="14">
    <location>
        <position position="623"/>
    </location>
</feature>
<dbReference type="InterPro" id="IPR015683">
    <property type="entry name" value="Ionotropic_Glu_rcpt"/>
</dbReference>
<keyword evidence="15" id="KW-1015">Disulfide bond</keyword>
<keyword evidence="8 17" id="KW-0472">Membrane</keyword>
<gene>
    <name evidence="22" type="primary">LOC117148723</name>
</gene>
<feature type="compositionally biased region" description="Polar residues" evidence="16">
    <location>
        <begin position="927"/>
        <end position="936"/>
    </location>
</feature>
<dbReference type="PRINTS" id="PR00177">
    <property type="entry name" value="NMDARECEPTOR"/>
</dbReference>
<accession>A0A6P8LBA5</accession>
<name>A0A6P8LBA5_DROMA</name>
<dbReference type="Pfam" id="PF10613">
    <property type="entry name" value="Lig_chan-Glu_bd"/>
    <property type="match status" value="1"/>
</dbReference>
<evidence type="ECO:0000256" key="1">
    <source>
        <dbReference type="ARBA" id="ARBA00004651"/>
    </source>
</evidence>
<feature type="signal peptide" evidence="18">
    <location>
        <begin position="1"/>
        <end position="17"/>
    </location>
</feature>
<keyword evidence="21" id="KW-1185">Reference proteome</keyword>
<dbReference type="FunFam" id="3.40.190.10:FF:000450">
    <property type="entry name" value="Glutamate receptor ionotropic, kainate 3-like Protein"/>
    <property type="match status" value="1"/>
</dbReference>
<evidence type="ECO:0000256" key="6">
    <source>
        <dbReference type="ARBA" id="ARBA00022989"/>
    </source>
</evidence>
<evidence type="ECO:0000256" key="3">
    <source>
        <dbReference type="ARBA" id="ARBA00022448"/>
    </source>
</evidence>
<dbReference type="GeneID" id="117148723"/>
<dbReference type="Proteomes" id="UP000515162">
    <property type="component" value="Chromosome X"/>
</dbReference>
<keyword evidence="9" id="KW-0675">Receptor</keyword>
<reference evidence="22" key="1">
    <citation type="submission" date="2025-08" db="UniProtKB">
        <authorList>
            <consortium name="RefSeq"/>
        </authorList>
    </citation>
    <scope>IDENTIFICATION</scope>
    <source>
        <strain evidence="22">Mau12</strain>
        <tissue evidence="22">Whole Body</tissue>
    </source>
</reference>
<evidence type="ECO:0000256" key="12">
    <source>
        <dbReference type="ARBA" id="ARBA00023303"/>
    </source>
</evidence>
<evidence type="ECO:0000259" key="19">
    <source>
        <dbReference type="SMART" id="SM00079"/>
    </source>
</evidence>
<dbReference type="FunFam" id="1.10.287.70:FF:000080">
    <property type="entry name" value="Glutamate receptor ionotropic, kainate"/>
    <property type="match status" value="1"/>
</dbReference>
<keyword evidence="3" id="KW-0813">Transport</keyword>
<dbReference type="FunFam" id="3.40.190.10:FF:000160">
    <property type="entry name" value="GLutamate Receptor family (AMPA)"/>
    <property type="match status" value="1"/>
</dbReference>
<dbReference type="Pfam" id="PF00060">
    <property type="entry name" value="Lig_chan"/>
    <property type="match status" value="1"/>
</dbReference>
<dbReference type="InterPro" id="IPR001508">
    <property type="entry name" value="Iono_Glu_rcpt_met"/>
</dbReference>
<keyword evidence="12" id="KW-0407">Ion channel</keyword>
<evidence type="ECO:0000256" key="5">
    <source>
        <dbReference type="ARBA" id="ARBA00022692"/>
    </source>
</evidence>
<evidence type="ECO:0000256" key="16">
    <source>
        <dbReference type="SAM" id="MobiDB-lite"/>
    </source>
</evidence>
<evidence type="ECO:0000256" key="17">
    <source>
        <dbReference type="SAM" id="Phobius"/>
    </source>
</evidence>
<dbReference type="InterPro" id="IPR019594">
    <property type="entry name" value="Glu/Gly-bd"/>
</dbReference>
<dbReference type="Gene3D" id="3.40.190.10">
    <property type="entry name" value="Periplasmic binding protein-like II"/>
    <property type="match status" value="3"/>
</dbReference>
<evidence type="ECO:0000256" key="11">
    <source>
        <dbReference type="ARBA" id="ARBA00023286"/>
    </source>
</evidence>
<feature type="transmembrane region" description="Helical" evidence="17">
    <location>
        <begin position="807"/>
        <end position="831"/>
    </location>
</feature>
<evidence type="ECO:0000256" key="14">
    <source>
        <dbReference type="PIRSR" id="PIRSR601508-2"/>
    </source>
</evidence>
<evidence type="ECO:0000256" key="7">
    <source>
        <dbReference type="ARBA" id="ARBA00023065"/>
    </source>
</evidence>
<dbReference type="AlphaFoldDB" id="A0A6P8LBA5"/>
<dbReference type="Gene3D" id="1.10.287.70">
    <property type="match status" value="1"/>
</dbReference>
<keyword evidence="5 17" id="KW-0812">Transmembrane</keyword>
<dbReference type="InterPro" id="IPR001320">
    <property type="entry name" value="Iontro_rcpt_C"/>
</dbReference>
<keyword evidence="18" id="KW-0732">Signal</keyword>
<evidence type="ECO:0000313" key="22">
    <source>
        <dbReference type="RefSeq" id="XP_033172166.1"/>
    </source>
</evidence>
<dbReference type="SMART" id="SM00079">
    <property type="entry name" value="PBPe"/>
    <property type="match status" value="1"/>
</dbReference>
<feature type="domain" description="Ionotropic glutamate receptor L-glutamate and glycine-binding" evidence="20">
    <location>
        <begin position="395"/>
        <end position="465"/>
    </location>
</feature>
<feature type="binding site" evidence="13">
    <location>
        <position position="724"/>
    </location>
    <ligand>
        <name>L-glutamate</name>
        <dbReference type="ChEBI" id="CHEBI:29985"/>
    </ligand>
</feature>
<evidence type="ECO:0000259" key="20">
    <source>
        <dbReference type="SMART" id="SM00918"/>
    </source>
</evidence>
<dbReference type="GO" id="GO:0038023">
    <property type="term" value="F:signaling receptor activity"/>
    <property type="evidence" value="ECO:0007669"/>
    <property type="project" value="InterPro"/>
</dbReference>
<feature type="binding site" evidence="13">
    <location>
        <position position="645"/>
    </location>
    <ligand>
        <name>L-glutamate</name>
        <dbReference type="ChEBI" id="CHEBI:29985"/>
    </ligand>
</feature>
<feature type="region of interest" description="Disordered" evidence="16">
    <location>
        <begin position="908"/>
        <end position="936"/>
    </location>
</feature>
<organism evidence="21 22">
    <name type="scientific">Drosophila mauritiana</name>
    <name type="common">Fruit fly</name>
    <dbReference type="NCBI Taxonomy" id="7226"/>
    <lineage>
        <taxon>Eukaryota</taxon>
        <taxon>Metazoa</taxon>
        <taxon>Ecdysozoa</taxon>
        <taxon>Arthropoda</taxon>
        <taxon>Hexapoda</taxon>
        <taxon>Insecta</taxon>
        <taxon>Pterygota</taxon>
        <taxon>Neoptera</taxon>
        <taxon>Endopterygota</taxon>
        <taxon>Diptera</taxon>
        <taxon>Brachycera</taxon>
        <taxon>Muscomorpha</taxon>
        <taxon>Ephydroidea</taxon>
        <taxon>Drosophilidae</taxon>
        <taxon>Drosophila</taxon>
        <taxon>Sophophora</taxon>
    </lineage>
</organism>
<dbReference type="PANTHER" id="PTHR18966">
    <property type="entry name" value="IONOTROPIC GLUTAMATE RECEPTOR"/>
    <property type="match status" value="1"/>
</dbReference>
<dbReference type="RefSeq" id="XP_033172166.1">
    <property type="nucleotide sequence ID" value="XM_033316275.1"/>
</dbReference>
<comment type="similarity">
    <text evidence="2">Belongs to the glutamate-gated ion channel (TC 1.A.10.1) family.</text>
</comment>
<dbReference type="CTD" id="31867"/>
<dbReference type="GO" id="GO:0015276">
    <property type="term" value="F:ligand-gated monoatomic ion channel activity"/>
    <property type="evidence" value="ECO:0007669"/>
    <property type="project" value="InterPro"/>
</dbReference>
<evidence type="ECO:0000256" key="9">
    <source>
        <dbReference type="ARBA" id="ARBA00023170"/>
    </source>
</evidence>
<feature type="compositionally biased region" description="Low complexity" evidence="16">
    <location>
        <begin position="856"/>
        <end position="868"/>
    </location>
</feature>
<proteinExistence type="inferred from homology"/>
<feature type="chain" id="PRO_5028177262" evidence="18">
    <location>
        <begin position="18"/>
        <end position="936"/>
    </location>
</feature>
<dbReference type="SUPFAM" id="SSF53850">
    <property type="entry name" value="Periplasmic binding protein-like II"/>
    <property type="match status" value="1"/>
</dbReference>
<keyword evidence="4" id="KW-1003">Cell membrane</keyword>
<feature type="region of interest" description="Disordered" evidence="16">
    <location>
        <begin position="844"/>
        <end position="870"/>
    </location>
</feature>
<evidence type="ECO:0000256" key="13">
    <source>
        <dbReference type="PIRSR" id="PIRSR601508-1"/>
    </source>
</evidence>
<evidence type="ECO:0000313" key="21">
    <source>
        <dbReference type="Proteomes" id="UP000515162"/>
    </source>
</evidence>
<feature type="binding site" evidence="13">
    <location>
        <position position="481"/>
    </location>
    <ligand>
        <name>L-glutamate</name>
        <dbReference type="ChEBI" id="CHEBI:29985"/>
    </ligand>
</feature>
<dbReference type="FunFam" id="3.40.190.10:FF:000284">
    <property type="entry name" value="Glutamate receptor ionotropic, kainate 3-like Protein"/>
    <property type="match status" value="1"/>
</dbReference>
<sequence length="936" mass="106230">MELLLLVLLLALRFGGSEVLKITFWIEPVQRAEFDTDIAVVLKELDALRLDVKVDDTTLTLTRSEDGLDMQRFCEILSTAGASAVIDLTYSHWEEGYNLVRSLGIGYVRLERIMRPFLDMFGDFMRQKRANNVAMVFMNARDAGEAMQQMLIGYPFRTLIMDASQTDPGQHFLERIRSLRPAPTYLALFARAAAMNGIFEKVQKAGLFQRPLEWHFVFLDTRDRVFKYRRQAELCTRFTLSPRAICRSMPMPDLYCGSGFTMQRGMLLNVLRSLINAAQVSPGYPTAIYQDCNATASSSEVGDPLEKDDYNWLDMVHWSNFLAYATPLPQIQDQFQRPVPGLTFAVNISAGYYSSEHEAKTDLAAWSSVGEMRLLNETISPARRFFRIGTAESIPWSYLRREERTGELIRDRSGSPIWEGYCIDFIIRLSQKLNFEFEIVAPEVGHMGELNELGEWDGVVGDLVRGETDFAIAALKMYSEREEVIDFLPPYYEQTGISIAIRKPVRRTSLFKFMTVLRLEVWLSIVAALVGTAIMIWFMDKYSPYSSRNNRQAYPYACREFTLRESFWFALTSFTPQGGGEAPKAISGRMLVAAYWLFVVLMLATFTANLAAFLTVERMQTPVQSLEQLARQSRINYTVVKDSDTHQYFVNMKFAEDTLYRMWKELALNASKDFKKFRIWDYPIKEQYGHILLAINSSQPVADAKEGFANVDAHENADYAFIHDSAEIKYEITRNCNLTEVGEVFAEQPYAVAVQQGSHLGDELSYAILELQKDRFFEELKAKYWNQSNLRNCPLSEDQEGITLESLGGVFIATLFGLVLAMMTLGMEVLYYKKKQNALEITQVRPVDDSSGSGGNSSTAPPTATSTTKQAWHIPVLEAEEKPAKVSPPPSFEAATFRGKKLPARITLGDGKFKPRQGLYARRNLGASDSHSGYME</sequence>
<dbReference type="SMART" id="SM00918">
    <property type="entry name" value="Lig_chan-Glu_bd"/>
    <property type="match status" value="1"/>
</dbReference>
<evidence type="ECO:0000256" key="2">
    <source>
        <dbReference type="ARBA" id="ARBA00008685"/>
    </source>
</evidence>
<evidence type="ECO:0000256" key="8">
    <source>
        <dbReference type="ARBA" id="ARBA00023136"/>
    </source>
</evidence>
<evidence type="ECO:0000256" key="15">
    <source>
        <dbReference type="PIRSR" id="PIRSR601508-3"/>
    </source>
</evidence>
<evidence type="ECO:0000256" key="18">
    <source>
        <dbReference type="SAM" id="SignalP"/>
    </source>
</evidence>
<evidence type="ECO:0000256" key="4">
    <source>
        <dbReference type="ARBA" id="ARBA00022475"/>
    </source>
</evidence>
<feature type="disulfide bond" evidence="15">
    <location>
        <begin position="736"/>
        <end position="793"/>
    </location>
</feature>
<feature type="domain" description="Ionotropic glutamate receptor C-terminal" evidence="19">
    <location>
        <begin position="410"/>
        <end position="787"/>
    </location>
</feature>
<keyword evidence="10" id="KW-0325">Glycoprotein</keyword>
<dbReference type="CDD" id="cd13717">
    <property type="entry name" value="PBP2_iGluR_putative"/>
    <property type="match status" value="1"/>
</dbReference>